<gene>
    <name evidence="2" type="ORF">FHX34_104802</name>
</gene>
<organism evidence="2 3">
    <name type="scientific">Actinoplanes teichomyceticus</name>
    <dbReference type="NCBI Taxonomy" id="1867"/>
    <lineage>
        <taxon>Bacteria</taxon>
        <taxon>Bacillati</taxon>
        <taxon>Actinomycetota</taxon>
        <taxon>Actinomycetes</taxon>
        <taxon>Micromonosporales</taxon>
        <taxon>Micromonosporaceae</taxon>
        <taxon>Actinoplanes</taxon>
    </lineage>
</organism>
<evidence type="ECO:0008006" key="4">
    <source>
        <dbReference type="Google" id="ProtNLM"/>
    </source>
</evidence>
<name>A0A561VSB1_ACTTI</name>
<comment type="caution">
    <text evidence="2">The sequence shown here is derived from an EMBL/GenBank/DDBJ whole genome shotgun (WGS) entry which is preliminary data.</text>
</comment>
<dbReference type="Gene3D" id="3.20.20.80">
    <property type="entry name" value="Glycosidases"/>
    <property type="match status" value="1"/>
</dbReference>
<proteinExistence type="predicted"/>
<evidence type="ECO:0000313" key="2">
    <source>
        <dbReference type="EMBL" id="TWG14502.1"/>
    </source>
</evidence>
<evidence type="ECO:0000313" key="3">
    <source>
        <dbReference type="Proteomes" id="UP000320239"/>
    </source>
</evidence>
<accession>A0A561VSB1</accession>
<dbReference type="EMBL" id="VIWY01000004">
    <property type="protein sequence ID" value="TWG14502.1"/>
    <property type="molecule type" value="Genomic_DNA"/>
</dbReference>
<sequence>MALAAHLSRMTARIILPILGIALSNVSSLPAIASAAAAASPYTFTSDDVGFAEGGGNGDDASSIDRITAMDEYLGDKKPIIRLDLLWDNVQKCSTCAPDWRALDPRVDAAYERGARVLLILDYAAPWANGDRDPSYFPTDDAAWAAIIDAAVSHFGPKVQAYEVWNEPNISRFGNYGDNSLDARAGRYWELTRIAYQHIKAKCPQCSVLAGGSASGDTVTKNGTIHNNDEASDWLEWAYQNKKAGYFDAVAYHPYPDWTGGHLPSYAMTPCTNGTWYRFWSTFGPDDANCGGLAAVRDVMLRHGDTAKKIWAPSSASRPWAHASRNPRNTSGTPSRRAYGCGAPATTPGHCSCSHSRTRHTRMNPAAPTRQTPNATSGSATPTATPRNQCSPT</sequence>
<dbReference type="PANTHER" id="PTHR12631">
    <property type="entry name" value="ALPHA-L-IDURONIDASE"/>
    <property type="match status" value="1"/>
</dbReference>
<feature type="compositionally biased region" description="Low complexity" evidence="1">
    <location>
        <begin position="372"/>
        <end position="386"/>
    </location>
</feature>
<dbReference type="PANTHER" id="PTHR12631:SF10">
    <property type="entry name" value="BETA-XYLOSIDASE-LIKE PROTEIN-RELATED"/>
    <property type="match status" value="1"/>
</dbReference>
<keyword evidence="3" id="KW-1185">Reference proteome</keyword>
<evidence type="ECO:0000256" key="1">
    <source>
        <dbReference type="SAM" id="MobiDB-lite"/>
    </source>
</evidence>
<reference evidence="2 3" key="1">
    <citation type="submission" date="2019-06" db="EMBL/GenBank/DDBJ databases">
        <title>Sequencing the genomes of 1000 actinobacteria strains.</title>
        <authorList>
            <person name="Klenk H.-P."/>
        </authorList>
    </citation>
    <scope>NUCLEOTIDE SEQUENCE [LARGE SCALE GENOMIC DNA]</scope>
    <source>
        <strain evidence="2 3">DSM 43866</strain>
    </source>
</reference>
<dbReference type="InterPro" id="IPR051923">
    <property type="entry name" value="Glycosyl_Hydrolase_39"/>
</dbReference>
<dbReference type="RefSeq" id="WP_164466161.1">
    <property type="nucleotide sequence ID" value="NZ_BOMX01000183.1"/>
</dbReference>
<feature type="region of interest" description="Disordered" evidence="1">
    <location>
        <begin position="314"/>
        <end position="393"/>
    </location>
</feature>
<dbReference type="InterPro" id="IPR017853">
    <property type="entry name" value="GH"/>
</dbReference>
<dbReference type="GO" id="GO:0004553">
    <property type="term" value="F:hydrolase activity, hydrolyzing O-glycosyl compounds"/>
    <property type="evidence" value="ECO:0007669"/>
    <property type="project" value="TreeGrafter"/>
</dbReference>
<dbReference type="SUPFAM" id="SSF51445">
    <property type="entry name" value="(Trans)glycosidases"/>
    <property type="match status" value="1"/>
</dbReference>
<dbReference type="AlphaFoldDB" id="A0A561VSB1"/>
<dbReference type="Proteomes" id="UP000320239">
    <property type="component" value="Unassembled WGS sequence"/>
</dbReference>
<protein>
    <recommendedName>
        <fullName evidence="4">Cellulase (Glycosyl hydrolase family 5)</fullName>
    </recommendedName>
</protein>